<gene>
    <name evidence="1" type="ORF">QLQ22_06620</name>
</gene>
<evidence type="ECO:0000313" key="1">
    <source>
        <dbReference type="EMBL" id="WHZ59008.1"/>
    </source>
</evidence>
<protein>
    <submittedName>
        <fullName evidence="1">Bacitracin ABC transporter ATP-binding protein</fullName>
    </submittedName>
</protein>
<dbReference type="Proteomes" id="UP001226091">
    <property type="component" value="Chromosome"/>
</dbReference>
<keyword evidence="1" id="KW-0067">ATP-binding</keyword>
<reference evidence="2" key="1">
    <citation type="journal article" date="2025" name="Aquaculture">
        <title>Assessment of the bioflocculant production and safety properties of Metabacillus hrfriensis sp. nov. based on phenotypic and whole-genome sequencing analysis.</title>
        <authorList>
            <person name="Zhang R."/>
            <person name="Zhao Z."/>
            <person name="Luo L."/>
            <person name="Wang S."/>
            <person name="Guo K."/>
            <person name="Xu W."/>
        </authorList>
    </citation>
    <scope>NUCLEOTIDE SEQUENCE [LARGE SCALE GENOMIC DNA]</scope>
    <source>
        <strain evidence="2">CT-WN-B3</strain>
    </source>
</reference>
<organism evidence="1 2">
    <name type="scientific">Metabacillus hrfriensis</name>
    <dbReference type="NCBI Taxonomy" id="3048891"/>
    <lineage>
        <taxon>Bacteria</taxon>
        <taxon>Bacillati</taxon>
        <taxon>Bacillota</taxon>
        <taxon>Bacilli</taxon>
        <taxon>Bacillales</taxon>
        <taxon>Bacillaceae</taxon>
        <taxon>Metabacillus</taxon>
    </lineage>
</organism>
<name>A0ACD4RES4_9BACI</name>
<evidence type="ECO:0000313" key="2">
    <source>
        <dbReference type="Proteomes" id="UP001226091"/>
    </source>
</evidence>
<accession>A0ACD4RES4</accession>
<keyword evidence="2" id="KW-1185">Reference proteome</keyword>
<proteinExistence type="predicted"/>
<dbReference type="EMBL" id="CP126116">
    <property type="protein sequence ID" value="WHZ59008.1"/>
    <property type="molecule type" value="Genomic_DNA"/>
</dbReference>
<sequence>MIKENIPIISDEFLDEVTKEINKVYGFENNPIEKADREFHAEEE</sequence>
<keyword evidence="1" id="KW-0547">Nucleotide-binding</keyword>